<organism evidence="1 2">
    <name type="scientific">Klebsiella phage vB_KpnS-VAC35</name>
    <dbReference type="NCBI Taxonomy" id="2866696"/>
    <lineage>
        <taxon>Viruses</taxon>
        <taxon>Duplodnaviria</taxon>
        <taxon>Heunggongvirae</taxon>
        <taxon>Uroviricota</taxon>
        <taxon>Caudoviricetes</taxon>
        <taxon>Demerecviridae</taxon>
        <taxon>Sugarlandvirus</taxon>
        <taxon>Sugarlandvirus VAC35</taxon>
    </lineage>
</organism>
<accession>A0AAE8YDI7</accession>
<sequence length="82" mass="9817">MKFQEIFYIRRIEDFDPQLPFVRDNVHFRQPFEYVQIRQSTSCVQIRPCFCVQEQCANPIIVLLCANPTIARSVEMLDFFNI</sequence>
<keyword evidence="2" id="KW-1185">Reference proteome</keyword>
<evidence type="ECO:0000313" key="1">
    <source>
        <dbReference type="EMBL" id="UEP18991.1"/>
    </source>
</evidence>
<dbReference type="EMBL" id="MZ571828">
    <property type="protein sequence ID" value="UEP18991.1"/>
    <property type="molecule type" value="Genomic_DNA"/>
</dbReference>
<protein>
    <submittedName>
        <fullName evidence="1">Uncharacterized protein</fullName>
    </submittedName>
</protein>
<proteinExistence type="predicted"/>
<reference evidence="1 2" key="1">
    <citation type="submission" date="2021-07" db="EMBL/GenBank/DDBJ databases">
        <authorList>
            <person name="Bleriot I."/>
            <person name="Blasco L."/>
            <person name="Pacios O."/>
            <person name="Fernandez-Garcia L."/>
            <person name="Ambroa A."/>
            <person name="Lopez M."/>
            <person name="Ortiz-Cartagena C."/>
            <person name="Fernandez-Cuenca F."/>
            <person name="Oteo J."/>
            <person name="Pascual A."/>
            <person name="Martinez-Martinez L."/>
            <person name="Domingo-Calap P."/>
            <person name="Wood T.K."/>
            <person name="Tomas M."/>
        </authorList>
    </citation>
    <scope>NUCLEOTIDE SEQUENCE [LARGE SCALE GENOMIC DNA]</scope>
</reference>
<name>A0AAE8YDI7_9CAUD</name>
<evidence type="ECO:0000313" key="2">
    <source>
        <dbReference type="Proteomes" id="UP000828386"/>
    </source>
</evidence>
<dbReference type="Proteomes" id="UP000828386">
    <property type="component" value="Segment"/>
</dbReference>